<protein>
    <submittedName>
        <fullName evidence="1">Uncharacterized protein</fullName>
    </submittedName>
</protein>
<accession>A0ABQ8GE24</accession>
<organism evidence="1 2">
    <name type="scientific">Macrophomina phaseolina</name>
    <dbReference type="NCBI Taxonomy" id="35725"/>
    <lineage>
        <taxon>Eukaryota</taxon>
        <taxon>Fungi</taxon>
        <taxon>Dikarya</taxon>
        <taxon>Ascomycota</taxon>
        <taxon>Pezizomycotina</taxon>
        <taxon>Dothideomycetes</taxon>
        <taxon>Dothideomycetes incertae sedis</taxon>
        <taxon>Botryosphaeriales</taxon>
        <taxon>Botryosphaeriaceae</taxon>
        <taxon>Macrophomina</taxon>
    </lineage>
</organism>
<name>A0ABQ8GE24_9PEZI</name>
<reference evidence="1 2" key="1">
    <citation type="journal article" date="2021" name="Nat. Commun.">
        <title>Genetic determinants of endophytism in the Arabidopsis root mycobiome.</title>
        <authorList>
            <person name="Mesny F."/>
            <person name="Miyauchi S."/>
            <person name="Thiergart T."/>
            <person name="Pickel B."/>
            <person name="Atanasova L."/>
            <person name="Karlsson M."/>
            <person name="Huettel B."/>
            <person name="Barry K.W."/>
            <person name="Haridas S."/>
            <person name="Chen C."/>
            <person name="Bauer D."/>
            <person name="Andreopoulos W."/>
            <person name="Pangilinan J."/>
            <person name="LaButti K."/>
            <person name="Riley R."/>
            <person name="Lipzen A."/>
            <person name="Clum A."/>
            <person name="Drula E."/>
            <person name="Henrissat B."/>
            <person name="Kohler A."/>
            <person name="Grigoriev I.V."/>
            <person name="Martin F.M."/>
            <person name="Hacquard S."/>
        </authorList>
    </citation>
    <scope>NUCLEOTIDE SEQUENCE [LARGE SCALE GENOMIC DNA]</scope>
    <source>
        <strain evidence="1 2">MPI-SDFR-AT-0080</strain>
    </source>
</reference>
<gene>
    <name evidence="1" type="ORF">B0J12DRAFT_77688</name>
</gene>
<keyword evidence="2" id="KW-1185">Reference proteome</keyword>
<dbReference type="Proteomes" id="UP000774617">
    <property type="component" value="Unassembled WGS sequence"/>
</dbReference>
<sequence length="138" mass="15209">MLSLTPSLFRELTSLHRSNHQRSDSPIPSLTLRIIQQYQAIPDMIKPVRGQPLTSHAPGIDLTPQSSPVIRDALTTSYRYWLIPGTIGQAATSVGWTKGVNAAVTIDPRSGRRCLTQEFYAHGTDPDNWSLDASIAEL</sequence>
<evidence type="ECO:0000313" key="1">
    <source>
        <dbReference type="EMBL" id="KAH7051079.1"/>
    </source>
</evidence>
<proteinExistence type="predicted"/>
<dbReference type="EMBL" id="JAGTJR010000012">
    <property type="protein sequence ID" value="KAH7051079.1"/>
    <property type="molecule type" value="Genomic_DNA"/>
</dbReference>
<comment type="caution">
    <text evidence="1">The sequence shown here is derived from an EMBL/GenBank/DDBJ whole genome shotgun (WGS) entry which is preliminary data.</text>
</comment>
<evidence type="ECO:0000313" key="2">
    <source>
        <dbReference type="Proteomes" id="UP000774617"/>
    </source>
</evidence>